<dbReference type="Pfam" id="PF00440">
    <property type="entry name" value="TetR_N"/>
    <property type="match status" value="1"/>
</dbReference>
<accession>A0A265N7F2</accession>
<gene>
    <name evidence="5" type="ORF">CIL03_16420</name>
</gene>
<evidence type="ECO:0000256" key="1">
    <source>
        <dbReference type="ARBA" id="ARBA00022491"/>
    </source>
</evidence>
<proteinExistence type="predicted"/>
<dbReference type="RefSeq" id="WP_094886977.1">
    <property type="nucleotide sequence ID" value="NZ_NPMS01000010.1"/>
</dbReference>
<dbReference type="Gene3D" id="1.10.357.10">
    <property type="entry name" value="Tetracycline Repressor, domain 2"/>
    <property type="match status" value="1"/>
</dbReference>
<dbReference type="PRINTS" id="PR00455">
    <property type="entry name" value="HTHTETR"/>
</dbReference>
<dbReference type="InterPro" id="IPR050624">
    <property type="entry name" value="HTH-type_Tx_Regulator"/>
</dbReference>
<dbReference type="InterPro" id="IPR009057">
    <property type="entry name" value="Homeodomain-like_sf"/>
</dbReference>
<dbReference type="AlphaFoldDB" id="A0A265N7F2"/>
<evidence type="ECO:0000259" key="4">
    <source>
        <dbReference type="PROSITE" id="PS50977"/>
    </source>
</evidence>
<dbReference type="OrthoDB" id="153047at2"/>
<protein>
    <submittedName>
        <fullName evidence="5">TetR family transcriptional regulator</fullName>
    </submittedName>
</protein>
<feature type="domain" description="HTH tetR-type" evidence="4">
    <location>
        <begin position="6"/>
        <end position="66"/>
    </location>
</feature>
<evidence type="ECO:0000256" key="2">
    <source>
        <dbReference type="ARBA" id="ARBA00023125"/>
    </source>
</evidence>
<dbReference type="PANTHER" id="PTHR43479:SF11">
    <property type="entry name" value="ACREF_ENVCD OPERON REPRESSOR-RELATED"/>
    <property type="match status" value="1"/>
</dbReference>
<feature type="DNA-binding region" description="H-T-H motif" evidence="3">
    <location>
        <begin position="29"/>
        <end position="48"/>
    </location>
</feature>
<evidence type="ECO:0000313" key="6">
    <source>
        <dbReference type="Proteomes" id="UP000216498"/>
    </source>
</evidence>
<keyword evidence="1" id="KW-0678">Repressor</keyword>
<evidence type="ECO:0000313" key="5">
    <source>
        <dbReference type="EMBL" id="OZU87404.1"/>
    </source>
</evidence>
<dbReference type="PANTHER" id="PTHR43479">
    <property type="entry name" value="ACREF/ENVCD OPERON REPRESSOR-RELATED"/>
    <property type="match status" value="1"/>
</dbReference>
<keyword evidence="2 3" id="KW-0238">DNA-binding</keyword>
<organism evidence="5 6">
    <name type="scientific">Virgibacillus indicus</name>
    <dbReference type="NCBI Taxonomy" id="2024554"/>
    <lineage>
        <taxon>Bacteria</taxon>
        <taxon>Bacillati</taxon>
        <taxon>Bacillota</taxon>
        <taxon>Bacilli</taxon>
        <taxon>Bacillales</taxon>
        <taxon>Bacillaceae</taxon>
        <taxon>Virgibacillus</taxon>
    </lineage>
</organism>
<sequence>MARERKFSKELLYSTTRDTLLNHGYDGFTFGKVAERLKVSRGTLYKYFENKEELITDYMVFEMERFLIELQKIDEYEGFQAQFEYLLEIILEDSEIHQIRGIAFEIPAINNKVSANIEQIKALHQDMYRYLQGFVDLGRNENRLKQTIPDSLILGFIFQTVDIPNHFGVPTAKWNASIKEVIRHGMFTEN</sequence>
<keyword evidence="6" id="KW-1185">Reference proteome</keyword>
<name>A0A265N7F2_9BACI</name>
<dbReference type="SUPFAM" id="SSF46689">
    <property type="entry name" value="Homeodomain-like"/>
    <property type="match status" value="1"/>
</dbReference>
<dbReference type="PROSITE" id="PS50977">
    <property type="entry name" value="HTH_TETR_2"/>
    <property type="match status" value="1"/>
</dbReference>
<dbReference type="GO" id="GO:0003677">
    <property type="term" value="F:DNA binding"/>
    <property type="evidence" value="ECO:0007669"/>
    <property type="project" value="UniProtKB-UniRule"/>
</dbReference>
<evidence type="ECO:0000256" key="3">
    <source>
        <dbReference type="PROSITE-ProRule" id="PRU00335"/>
    </source>
</evidence>
<dbReference type="EMBL" id="NPMS01000010">
    <property type="protein sequence ID" value="OZU87404.1"/>
    <property type="molecule type" value="Genomic_DNA"/>
</dbReference>
<comment type="caution">
    <text evidence="5">The sequence shown here is derived from an EMBL/GenBank/DDBJ whole genome shotgun (WGS) entry which is preliminary data.</text>
</comment>
<dbReference type="InterPro" id="IPR001647">
    <property type="entry name" value="HTH_TetR"/>
</dbReference>
<dbReference type="Proteomes" id="UP000216498">
    <property type="component" value="Unassembled WGS sequence"/>
</dbReference>
<reference evidence="5 6" key="1">
    <citation type="submission" date="2017-08" db="EMBL/GenBank/DDBJ databases">
        <title>Virgibacillus indicus sp. nov. and Virgibacillus profoundi sp. nov, two moderately halophilic bacteria isolated from marine sediment by using the Microfluidic Streak Plate.</title>
        <authorList>
            <person name="Xu B."/>
            <person name="Hu B."/>
            <person name="Wang J."/>
            <person name="Zhu Y."/>
            <person name="Huang L."/>
            <person name="Du W."/>
            <person name="Huang Y."/>
        </authorList>
    </citation>
    <scope>NUCLEOTIDE SEQUENCE [LARGE SCALE GENOMIC DNA]</scope>
    <source>
        <strain evidence="5 6">IO3-P2-C2</strain>
    </source>
</reference>